<dbReference type="SUPFAM" id="SSF52833">
    <property type="entry name" value="Thioredoxin-like"/>
    <property type="match status" value="1"/>
</dbReference>
<feature type="signal peptide" evidence="6">
    <location>
        <begin position="1"/>
        <end position="18"/>
    </location>
</feature>
<dbReference type="InterPro" id="IPR036249">
    <property type="entry name" value="Thioredoxin-like_sf"/>
</dbReference>
<evidence type="ECO:0000259" key="7">
    <source>
        <dbReference type="PROSITE" id="PS51352"/>
    </source>
</evidence>
<evidence type="ECO:0000256" key="2">
    <source>
        <dbReference type="ARBA" id="ARBA00022748"/>
    </source>
</evidence>
<gene>
    <name evidence="8" type="ORF">GO495_09810</name>
</gene>
<keyword evidence="6" id="KW-0732">Signal</keyword>
<sequence>MKSVLMIAALFGHAVLFAQDKSFTIQGSVEQLQKPAKVYISMRSHGSNKIDSAEVKEGKFVLNGTVDEPTMAYLMLKVQDPENGGPKKRDVLTVFIEKGTLTVTTQDSISKATVTGSAANDDYIKLNELLKDVTSQLNELKQLNRQLYMAKDEEGIRKLEPRFDELEAIRNKIMGDYLRNNTGSPIALFVLGQYAGYDINPVEIEPIYNKLSKSLRNTPTGKEFASWLAVARKTSVGKPVMDFVQPDAEGKNVSLTSFNGKYVLVDFWASWCGPCRAENPNVIRAYSKFKDKGFDVLAVSLDDKKEKWLAAVQADNLPWTNVSDLKGWKNAAAELYGIRAIPQNLLVDPQGKIIARNLRGDALEKKLEEMIK</sequence>
<keyword evidence="4" id="KW-0676">Redox-active center</keyword>
<keyword evidence="3" id="KW-1015">Disulfide bond</keyword>
<evidence type="ECO:0000256" key="5">
    <source>
        <dbReference type="SAM" id="Coils"/>
    </source>
</evidence>
<proteinExistence type="predicted"/>
<dbReference type="Gene3D" id="3.40.30.10">
    <property type="entry name" value="Glutaredoxin"/>
    <property type="match status" value="1"/>
</dbReference>
<dbReference type="InterPro" id="IPR025380">
    <property type="entry name" value="DUF4369"/>
</dbReference>
<dbReference type="PANTHER" id="PTHR42852">
    <property type="entry name" value="THIOL:DISULFIDE INTERCHANGE PROTEIN DSBE"/>
    <property type="match status" value="1"/>
</dbReference>
<evidence type="ECO:0000256" key="1">
    <source>
        <dbReference type="ARBA" id="ARBA00004196"/>
    </source>
</evidence>
<dbReference type="InterPro" id="IPR017937">
    <property type="entry name" value="Thioredoxin_CS"/>
</dbReference>
<dbReference type="InterPro" id="IPR000866">
    <property type="entry name" value="AhpC/TSA"/>
</dbReference>
<dbReference type="PROSITE" id="PS00194">
    <property type="entry name" value="THIOREDOXIN_1"/>
    <property type="match status" value="1"/>
</dbReference>
<dbReference type="RefSeq" id="WP_157299505.1">
    <property type="nucleotide sequence ID" value="NZ_BAAAZB010000010.1"/>
</dbReference>
<comment type="caution">
    <text evidence="8">The sequence shown here is derived from an EMBL/GenBank/DDBJ whole genome shotgun (WGS) entry which is preliminary data.</text>
</comment>
<dbReference type="Pfam" id="PF00578">
    <property type="entry name" value="AhpC-TSA"/>
    <property type="match status" value="1"/>
</dbReference>
<dbReference type="Pfam" id="PF14289">
    <property type="entry name" value="DUF4369"/>
    <property type="match status" value="1"/>
</dbReference>
<dbReference type="PANTHER" id="PTHR42852:SF6">
    <property type="entry name" value="THIOL:DISULFIDE INTERCHANGE PROTEIN DSBE"/>
    <property type="match status" value="1"/>
</dbReference>
<dbReference type="GO" id="GO:0030313">
    <property type="term" value="C:cell envelope"/>
    <property type="evidence" value="ECO:0007669"/>
    <property type="project" value="UniProtKB-SubCell"/>
</dbReference>
<evidence type="ECO:0000313" key="8">
    <source>
        <dbReference type="EMBL" id="MVT40873.1"/>
    </source>
</evidence>
<dbReference type="GO" id="GO:0016491">
    <property type="term" value="F:oxidoreductase activity"/>
    <property type="evidence" value="ECO:0007669"/>
    <property type="project" value="InterPro"/>
</dbReference>
<dbReference type="GO" id="GO:0017004">
    <property type="term" value="P:cytochrome complex assembly"/>
    <property type="evidence" value="ECO:0007669"/>
    <property type="project" value="UniProtKB-KW"/>
</dbReference>
<keyword evidence="2" id="KW-0201">Cytochrome c-type biogenesis</keyword>
<evidence type="ECO:0000256" key="4">
    <source>
        <dbReference type="ARBA" id="ARBA00023284"/>
    </source>
</evidence>
<protein>
    <submittedName>
        <fullName evidence="8">Redoxin domain-containing protein</fullName>
    </submittedName>
</protein>
<dbReference type="PROSITE" id="PS51352">
    <property type="entry name" value="THIOREDOXIN_2"/>
    <property type="match status" value="1"/>
</dbReference>
<name>A0A6N8J757_9BACT</name>
<comment type="subcellular location">
    <subcellularLocation>
        <location evidence="1">Cell envelope</location>
    </subcellularLocation>
</comment>
<dbReference type="InterPro" id="IPR013766">
    <property type="entry name" value="Thioredoxin_domain"/>
</dbReference>
<dbReference type="EMBL" id="WRXO01000002">
    <property type="protein sequence ID" value="MVT40873.1"/>
    <property type="molecule type" value="Genomic_DNA"/>
</dbReference>
<feature type="domain" description="Thioredoxin" evidence="7">
    <location>
        <begin position="234"/>
        <end position="372"/>
    </location>
</feature>
<organism evidence="8 9">
    <name type="scientific">Chitinophaga oryziterrae</name>
    <dbReference type="NCBI Taxonomy" id="1031224"/>
    <lineage>
        <taxon>Bacteria</taxon>
        <taxon>Pseudomonadati</taxon>
        <taxon>Bacteroidota</taxon>
        <taxon>Chitinophagia</taxon>
        <taxon>Chitinophagales</taxon>
        <taxon>Chitinophagaceae</taxon>
        <taxon>Chitinophaga</taxon>
    </lineage>
</organism>
<reference evidence="8 9" key="1">
    <citation type="submission" date="2019-12" db="EMBL/GenBank/DDBJ databases">
        <title>The draft genomic sequence of strain Chitinophaga oryziterrae JCM 16595.</title>
        <authorList>
            <person name="Zhang X."/>
        </authorList>
    </citation>
    <scope>NUCLEOTIDE SEQUENCE [LARGE SCALE GENOMIC DNA]</scope>
    <source>
        <strain evidence="8 9">JCM 16595</strain>
    </source>
</reference>
<dbReference type="InterPro" id="IPR050553">
    <property type="entry name" value="Thioredoxin_ResA/DsbE_sf"/>
</dbReference>
<keyword evidence="9" id="KW-1185">Reference proteome</keyword>
<dbReference type="CDD" id="cd02966">
    <property type="entry name" value="TlpA_like_family"/>
    <property type="match status" value="1"/>
</dbReference>
<dbReference type="Proteomes" id="UP000468388">
    <property type="component" value="Unassembled WGS sequence"/>
</dbReference>
<feature type="chain" id="PRO_5026875317" evidence="6">
    <location>
        <begin position="19"/>
        <end position="372"/>
    </location>
</feature>
<dbReference type="AlphaFoldDB" id="A0A6N8J757"/>
<evidence type="ECO:0000256" key="6">
    <source>
        <dbReference type="SAM" id="SignalP"/>
    </source>
</evidence>
<accession>A0A6N8J757</accession>
<feature type="coiled-coil region" evidence="5">
    <location>
        <begin position="123"/>
        <end position="153"/>
    </location>
</feature>
<evidence type="ECO:0000256" key="3">
    <source>
        <dbReference type="ARBA" id="ARBA00023157"/>
    </source>
</evidence>
<evidence type="ECO:0000313" key="9">
    <source>
        <dbReference type="Proteomes" id="UP000468388"/>
    </source>
</evidence>
<keyword evidence="5" id="KW-0175">Coiled coil</keyword>
<dbReference type="GO" id="GO:0016209">
    <property type="term" value="F:antioxidant activity"/>
    <property type="evidence" value="ECO:0007669"/>
    <property type="project" value="InterPro"/>
</dbReference>
<dbReference type="OrthoDB" id="1069091at2"/>